<dbReference type="Proteomes" id="UP000198263">
    <property type="component" value="Unassembled WGS sequence"/>
</dbReference>
<proteinExistence type="predicted"/>
<reference evidence="2 3" key="1">
    <citation type="submission" date="2016-01" db="EMBL/GenBank/DDBJ databases">
        <authorList>
            <person name="Peeters C."/>
        </authorList>
    </citation>
    <scope>NUCLEOTIDE SEQUENCE [LARGE SCALE GENOMIC DNA]</scope>
    <source>
        <strain evidence="2">LMG 29315</strain>
    </source>
</reference>
<accession>A0A658R305</accession>
<dbReference type="InterPro" id="IPR011050">
    <property type="entry name" value="Pectin_lyase_fold/virulence"/>
</dbReference>
<sequence>MMAGAGSAALAACGGGSEVGSDAASTAAVAKAASSSGTVIPPAASITDSSGAIWTLVGGHATRNGSAVGTGSPLAYTTLLYFNGAVYGKNSAGNWFKSGTSPWQSLGTADPRGTAASGSQGTSNTSTSGVLQDKSFGVKGDGTTNDRAALQAAIDGSVGQILLITGKSRIDATGLTLRSNTHIRFAPGASIKLLPHNTGSYQMLRVWDVSNVNIEAPYLDGSKELNSAGSGEWGMGISINGATGVTISNPTTINCWGDGVYIGNSQSGSNKPSSNVSISGHHANGCRRQGATITSGSGITFTNPLWENIAGTAPACGLDIEPNDNNAVLQAIKIVSPTTQGCAGGGILVYLGAFPGPVPKNVDIQITNHTDNCTTDSFDVQGLQLNGCVVTGAITSTNPVWKKNWYFAQWDSNGPKVSVVNPKVG</sequence>
<name>A0A658R305_9BURK</name>
<feature type="region of interest" description="Disordered" evidence="1">
    <location>
        <begin position="104"/>
        <end position="138"/>
    </location>
</feature>
<evidence type="ECO:0000256" key="1">
    <source>
        <dbReference type="SAM" id="MobiDB-lite"/>
    </source>
</evidence>
<dbReference type="EMBL" id="FCNV02000012">
    <property type="protein sequence ID" value="SAL43240.1"/>
    <property type="molecule type" value="Genomic_DNA"/>
</dbReference>
<comment type="caution">
    <text evidence="2">The sequence shown here is derived from an EMBL/GenBank/DDBJ whole genome shotgun (WGS) entry which is preliminary data.</text>
</comment>
<dbReference type="Gene3D" id="2.160.20.10">
    <property type="entry name" value="Single-stranded right-handed beta-helix, Pectin lyase-like"/>
    <property type="match status" value="1"/>
</dbReference>
<keyword evidence="2" id="KW-0456">Lyase</keyword>
<protein>
    <submittedName>
        <fullName evidence="2">Pectate lyase superfamily protein</fullName>
    </submittedName>
</protein>
<dbReference type="AlphaFoldDB" id="A0A658R305"/>
<keyword evidence="3" id="KW-1185">Reference proteome</keyword>
<evidence type="ECO:0000313" key="2">
    <source>
        <dbReference type="EMBL" id="SAL43240.1"/>
    </source>
</evidence>
<organism evidence="2 3">
    <name type="scientific">Caballeronia concitans</name>
    <dbReference type="NCBI Taxonomy" id="1777133"/>
    <lineage>
        <taxon>Bacteria</taxon>
        <taxon>Pseudomonadati</taxon>
        <taxon>Pseudomonadota</taxon>
        <taxon>Betaproteobacteria</taxon>
        <taxon>Burkholderiales</taxon>
        <taxon>Burkholderiaceae</taxon>
        <taxon>Caballeronia</taxon>
    </lineage>
</organism>
<feature type="compositionally biased region" description="Low complexity" evidence="1">
    <location>
        <begin position="113"/>
        <end position="129"/>
    </location>
</feature>
<dbReference type="InterPro" id="IPR012334">
    <property type="entry name" value="Pectin_lyas_fold"/>
</dbReference>
<gene>
    <name evidence="2" type="ORF">AWB72_04537</name>
</gene>
<dbReference type="SUPFAM" id="SSF51126">
    <property type="entry name" value="Pectin lyase-like"/>
    <property type="match status" value="1"/>
</dbReference>
<evidence type="ECO:0000313" key="3">
    <source>
        <dbReference type="Proteomes" id="UP000198263"/>
    </source>
</evidence>
<dbReference type="GO" id="GO:0016829">
    <property type="term" value="F:lyase activity"/>
    <property type="evidence" value="ECO:0007669"/>
    <property type="project" value="UniProtKB-KW"/>
</dbReference>
<dbReference type="RefSeq" id="WP_084593147.1">
    <property type="nucleotide sequence ID" value="NZ_FCNV02000012.1"/>
</dbReference>